<feature type="domain" description="Methyl-accepting transducer" evidence="7">
    <location>
        <begin position="574"/>
        <end position="803"/>
    </location>
</feature>
<dbReference type="Pfam" id="PF00672">
    <property type="entry name" value="HAMP"/>
    <property type="match status" value="1"/>
</dbReference>
<dbReference type="SUPFAM" id="SSF158472">
    <property type="entry name" value="HAMP domain-like"/>
    <property type="match status" value="1"/>
</dbReference>
<dbReference type="PROSITE" id="PS50885">
    <property type="entry name" value="HAMP"/>
    <property type="match status" value="2"/>
</dbReference>
<evidence type="ECO:0000259" key="7">
    <source>
        <dbReference type="PROSITE" id="PS50111"/>
    </source>
</evidence>
<dbReference type="SUPFAM" id="SSF58104">
    <property type="entry name" value="Methyl-accepting chemotaxis protein (MCP) signaling domain"/>
    <property type="match status" value="1"/>
</dbReference>
<dbReference type="PANTHER" id="PTHR43531:SF11">
    <property type="entry name" value="METHYL-ACCEPTING CHEMOTAXIS PROTEIN 3"/>
    <property type="match status" value="1"/>
</dbReference>
<evidence type="ECO:0000313" key="10">
    <source>
        <dbReference type="Proteomes" id="UP000187891"/>
    </source>
</evidence>
<dbReference type="CDD" id="cd11386">
    <property type="entry name" value="MCP_signal"/>
    <property type="match status" value="1"/>
</dbReference>
<sequence>MKLSQKMKSIGFRTSSGMALLLMSVVLVAFVGIRGIGSLTGAVSQTVDTSKVLIGANKAEGAIIQYLVSKEPQRIDQAANALETAQATLASLALSKEESTQLTAGISMMSNAIRALGAAQDAVQKTAIALRDTTGSMVSLADQAEKSAQDIANQAETNSNNALISLNTIRILMQNAGNFSEGINAVELALVKASAQGGEIANDQIANQMARAQASLTEVVKLGGAPEIQPIVSSLEKSFTEIQTAITKDNGPAFFSTQDFTLFANISTASQKLDEVLRKSAETELASKSEKDKARSKARIVSGTARNFSNVLKDILVQVERYRLQPSVEAEAVVAAGMKKAEAFGGMLAKTTGNDMTTSLAQLGQTFDAMNKNLASFDQQASLVVSTSQSVTDGIVEIAGEIASKSERQGSQGTSWMWGAGLFSLVLAMAIALFMVRSVARPMMQVAQAMARLAKGEPDTHLKLAKTDNEIGEMIGALQVFQENDRARINAEAETGRERQQAENLRVEREAERVTEAQAMEHAFRQISGGLDALSKGDLTTRIGAVDSRYERIRDHFNSAVSTLEEAIGAVILSVSTIRSGLSEISSASNDLARRTEQQAASLEETVAALGEVATGINGTADGAGHARKTVALAKTNAESGGAVVERAISAMSGIQDSSTKIGNIIGVIDEIAFQTNLLALNAGVEAARAGEAGKGFAVVAQEVRELAQRSASAAREIKVLISTSTAQVTAGVKLVDETGISLKDICEQIGGISVIIDKIAMAAREQAVSLREVSNAGDEMDKVTQQNAAMVEETTAASQTLLQETEMLAQMVGQFATRPATSVGLLAAAA</sequence>
<dbReference type="InterPro" id="IPR003660">
    <property type="entry name" value="HAMP_dom"/>
</dbReference>
<accession>A0A1R3U284</accession>
<dbReference type="Gene3D" id="6.10.340.10">
    <property type="match status" value="1"/>
</dbReference>
<dbReference type="GO" id="GO:0007165">
    <property type="term" value="P:signal transduction"/>
    <property type="evidence" value="ECO:0007669"/>
    <property type="project" value="UniProtKB-KW"/>
</dbReference>
<keyword evidence="5" id="KW-0175">Coiled coil</keyword>
<dbReference type="GO" id="GO:0004888">
    <property type="term" value="F:transmembrane signaling receptor activity"/>
    <property type="evidence" value="ECO:0007669"/>
    <property type="project" value="InterPro"/>
</dbReference>
<gene>
    <name evidence="9" type="primary">tar_11</name>
    <name evidence="9" type="ORF">DSM25559_4968</name>
</gene>
<feature type="coiled-coil region" evidence="5">
    <location>
        <begin position="490"/>
        <end position="517"/>
    </location>
</feature>
<protein>
    <submittedName>
        <fullName evidence="9">Aspartate chemoreceptor protein</fullName>
    </submittedName>
</protein>
<dbReference type="InterPro" id="IPR004089">
    <property type="entry name" value="MCPsignal_dom"/>
</dbReference>
<evidence type="ECO:0000256" key="3">
    <source>
        <dbReference type="ARBA" id="ARBA00029447"/>
    </source>
</evidence>
<evidence type="ECO:0000256" key="4">
    <source>
        <dbReference type="PROSITE-ProRule" id="PRU00284"/>
    </source>
</evidence>
<comment type="similarity">
    <text evidence="3">Belongs to the methyl-accepting chemotaxis (MCP) protein family.</text>
</comment>
<evidence type="ECO:0000256" key="1">
    <source>
        <dbReference type="ARBA" id="ARBA00004370"/>
    </source>
</evidence>
<keyword evidence="6" id="KW-0812">Transmembrane</keyword>
<keyword evidence="4" id="KW-0807">Transducer</keyword>
<dbReference type="FunFam" id="1.10.287.950:FF:000001">
    <property type="entry name" value="Methyl-accepting chemotaxis sensory transducer"/>
    <property type="match status" value="1"/>
</dbReference>
<dbReference type="InterPro" id="IPR004090">
    <property type="entry name" value="Chemotax_Me-accpt_rcpt"/>
</dbReference>
<dbReference type="Proteomes" id="UP000187891">
    <property type="component" value="Unassembled WGS sequence"/>
</dbReference>
<reference evidence="10" key="1">
    <citation type="submission" date="2016-10" db="EMBL/GenBank/DDBJ databases">
        <authorList>
            <person name="Wibberg D."/>
        </authorList>
    </citation>
    <scope>NUCLEOTIDE SEQUENCE [LARGE SCALE GENOMIC DNA]</scope>
</reference>
<dbReference type="PANTHER" id="PTHR43531">
    <property type="entry name" value="PROTEIN ICFG"/>
    <property type="match status" value="1"/>
</dbReference>
<evidence type="ECO:0000256" key="6">
    <source>
        <dbReference type="SAM" id="Phobius"/>
    </source>
</evidence>
<dbReference type="Gene3D" id="1.10.287.950">
    <property type="entry name" value="Methyl-accepting chemotaxis protein"/>
    <property type="match status" value="1"/>
</dbReference>
<name>A0A1R3U284_9HYPH</name>
<feature type="transmembrane region" description="Helical" evidence="6">
    <location>
        <begin position="416"/>
        <end position="436"/>
    </location>
</feature>
<keyword evidence="2" id="KW-0145">Chemotaxis</keyword>
<proteinExistence type="inferred from homology"/>
<keyword evidence="6" id="KW-0472">Membrane</keyword>
<evidence type="ECO:0000313" key="9">
    <source>
        <dbReference type="EMBL" id="SCX35416.1"/>
    </source>
</evidence>
<evidence type="ECO:0000256" key="5">
    <source>
        <dbReference type="SAM" id="Coils"/>
    </source>
</evidence>
<dbReference type="EMBL" id="FMUE01000021">
    <property type="protein sequence ID" value="SCX35416.1"/>
    <property type="molecule type" value="Genomic_DNA"/>
</dbReference>
<keyword evidence="6" id="KW-1133">Transmembrane helix</keyword>
<dbReference type="PRINTS" id="PR00260">
    <property type="entry name" value="CHEMTRNSDUCR"/>
</dbReference>
<dbReference type="PROSITE" id="PS50111">
    <property type="entry name" value="CHEMOTAXIS_TRANSDUC_2"/>
    <property type="match status" value="1"/>
</dbReference>
<dbReference type="GO" id="GO:0006935">
    <property type="term" value="P:chemotaxis"/>
    <property type="evidence" value="ECO:0007669"/>
    <property type="project" value="UniProtKB-KW"/>
</dbReference>
<dbReference type="STRING" id="1907666.DSM25559_4968"/>
<dbReference type="Pfam" id="PF00015">
    <property type="entry name" value="MCPsignal"/>
    <property type="match status" value="1"/>
</dbReference>
<dbReference type="GO" id="GO:0016020">
    <property type="term" value="C:membrane"/>
    <property type="evidence" value="ECO:0007669"/>
    <property type="project" value="UniProtKB-SubCell"/>
</dbReference>
<feature type="domain" description="HAMP" evidence="8">
    <location>
        <begin position="518"/>
        <end position="569"/>
    </location>
</feature>
<comment type="subcellular location">
    <subcellularLocation>
        <location evidence="1">Membrane</location>
    </subcellularLocation>
</comment>
<evidence type="ECO:0000259" key="8">
    <source>
        <dbReference type="PROSITE" id="PS50885"/>
    </source>
</evidence>
<organism evidence="9 10">
    <name type="scientific">Agrobacterium rosae</name>
    <dbReference type="NCBI Taxonomy" id="1972867"/>
    <lineage>
        <taxon>Bacteria</taxon>
        <taxon>Pseudomonadati</taxon>
        <taxon>Pseudomonadota</taxon>
        <taxon>Alphaproteobacteria</taxon>
        <taxon>Hyphomicrobiales</taxon>
        <taxon>Rhizobiaceae</taxon>
        <taxon>Rhizobium/Agrobacterium group</taxon>
        <taxon>Agrobacterium</taxon>
    </lineage>
</organism>
<evidence type="ECO:0000256" key="2">
    <source>
        <dbReference type="ARBA" id="ARBA00022500"/>
    </source>
</evidence>
<feature type="domain" description="HAMP" evidence="8">
    <location>
        <begin position="437"/>
        <end position="490"/>
    </location>
</feature>
<dbReference type="InterPro" id="IPR051310">
    <property type="entry name" value="MCP_chemotaxis"/>
</dbReference>
<dbReference type="SMART" id="SM00304">
    <property type="entry name" value="HAMP"/>
    <property type="match status" value="2"/>
</dbReference>
<keyword evidence="9" id="KW-0675">Receptor</keyword>
<dbReference type="SMART" id="SM00283">
    <property type="entry name" value="MA"/>
    <property type="match status" value="1"/>
</dbReference>
<dbReference type="AlphaFoldDB" id="A0A1R3U284"/>